<dbReference type="AlphaFoldDB" id="A0A0F6B4Q4"/>
<proteinExistence type="predicted"/>
<sequence>MRAWSAPWLSGRFFLHGFGRCLKISLLVKKKRISSTWFTTGGRDRSFTLKIANIQTVVSLYRLFQRE</sequence>
<accession>A0A0F6B4Q4</accession>
<dbReference type="HOGENOM" id="CLU_2809931_0_0_6"/>
<keyword evidence="2" id="KW-1185">Reference proteome</keyword>
<name>A0A0F6B4Q4_SALT1</name>
<evidence type="ECO:0000313" key="2">
    <source>
        <dbReference type="Proteomes" id="UP000002695"/>
    </source>
</evidence>
<reference evidence="1 2" key="1">
    <citation type="journal article" date="2010" name="J. Bacteriol.">
        <title>Short-term signatures of evolutionary change in the Salmonella enterica serovar typhimurium 14028 genome.</title>
        <authorList>
            <person name="Jarvik T."/>
            <person name="Smillie C."/>
            <person name="Groisman E.A."/>
            <person name="Ochman H."/>
        </authorList>
    </citation>
    <scope>NUCLEOTIDE SEQUENCE [LARGE SCALE GENOMIC DNA]</scope>
    <source>
        <strain evidence="2">14028s / SGSC 2262</strain>
    </source>
</reference>
<dbReference type="KEGG" id="seo:STM14_3063"/>
<dbReference type="EMBL" id="CP001363">
    <property type="protein sequence ID" value="ACY89495.1"/>
    <property type="molecule type" value="Genomic_DNA"/>
</dbReference>
<dbReference type="Proteomes" id="UP000002695">
    <property type="component" value="Chromosome"/>
</dbReference>
<protein>
    <submittedName>
        <fullName evidence="1">Uncharacterized protein</fullName>
    </submittedName>
</protein>
<gene>
    <name evidence="1" type="ordered locus">STM14_3063</name>
</gene>
<evidence type="ECO:0000313" key="1">
    <source>
        <dbReference type="EMBL" id="ACY89495.1"/>
    </source>
</evidence>
<organism evidence="1 2">
    <name type="scientific">Salmonella typhimurium (strain 14028s / SGSC 2262)</name>
    <dbReference type="NCBI Taxonomy" id="588858"/>
    <lineage>
        <taxon>Bacteria</taxon>
        <taxon>Pseudomonadati</taxon>
        <taxon>Pseudomonadota</taxon>
        <taxon>Gammaproteobacteria</taxon>
        <taxon>Enterobacterales</taxon>
        <taxon>Enterobacteriaceae</taxon>
        <taxon>Salmonella</taxon>
    </lineage>
</organism>